<dbReference type="PROSITE" id="PS51257">
    <property type="entry name" value="PROKAR_LIPOPROTEIN"/>
    <property type="match status" value="1"/>
</dbReference>
<dbReference type="RefSeq" id="WP_022636293.1">
    <property type="nucleotide sequence ID" value="NZ_ASJR01000005.1"/>
</dbReference>
<comment type="caution">
    <text evidence="1">The sequence shown here is derived from an EMBL/GenBank/DDBJ whole genome shotgun (WGS) entry which is preliminary data.</text>
</comment>
<evidence type="ECO:0000313" key="1">
    <source>
        <dbReference type="EMBL" id="ERP38758.1"/>
    </source>
</evidence>
<sequence>MKHVWIVGLSFFLFIGCGGGPSMSDIDEAAEQIQGYKDAGVPESLTTPAESAINNARNARRQGARQSAREHYDRAREYIVQAEAAMEAAAEEIRPELEATVTRLKNEAEESLQGLHMAAFEDRVAEVEDLLSHDQVYRAQRQTRILGEKLEDLQKQQHHADSIRPKLYGRWVYRDTMSNVEHPEIDAVTEKVVRFNRNGRASYRNKRQGQTSEHERMFYEYLDMGSFDVKGDTIHIAVDNFETIQERVVVKQDGQWVTQIDKTPGREKITDGSQDVTITFTTLELDYRRQ</sequence>
<proteinExistence type="predicted"/>
<dbReference type="STRING" id="1313304.CALK_0777"/>
<name>U7DB12_9BACT</name>
<evidence type="ECO:0008006" key="3">
    <source>
        <dbReference type="Google" id="ProtNLM"/>
    </source>
</evidence>
<dbReference type="EMBL" id="ASJR01000005">
    <property type="protein sequence ID" value="ERP38758.1"/>
    <property type="molecule type" value="Genomic_DNA"/>
</dbReference>
<evidence type="ECO:0000313" key="2">
    <source>
        <dbReference type="Proteomes" id="UP000017148"/>
    </source>
</evidence>
<accession>U7DB12</accession>
<protein>
    <recommendedName>
        <fullName evidence="3">Lipoprotein</fullName>
    </recommendedName>
</protein>
<dbReference type="Proteomes" id="UP000017148">
    <property type="component" value="Unassembled WGS sequence"/>
</dbReference>
<dbReference type="AlphaFoldDB" id="U7DB12"/>
<organism evidence="1 2">
    <name type="scientific">Chitinivibrio alkaliphilus ACht1</name>
    <dbReference type="NCBI Taxonomy" id="1313304"/>
    <lineage>
        <taxon>Bacteria</taxon>
        <taxon>Pseudomonadati</taxon>
        <taxon>Fibrobacterota</taxon>
        <taxon>Chitinivibrionia</taxon>
        <taxon>Chitinivibrionales</taxon>
        <taxon>Chitinivibrionaceae</taxon>
        <taxon>Chitinivibrio</taxon>
    </lineage>
</organism>
<gene>
    <name evidence="1" type="ORF">CALK_0777</name>
</gene>
<reference evidence="1 2" key="1">
    <citation type="journal article" date="2013" name="Environ. Microbiol.">
        <title>Genome analysis of Chitinivibrio alkaliphilus gen. nov., sp. nov., a novel extremely haloalkaliphilic anaerobic chitinolytic bacterium from the candidate phylum Termite Group 3.</title>
        <authorList>
            <person name="Sorokin D.Y."/>
            <person name="Gumerov V.M."/>
            <person name="Rakitin A.L."/>
            <person name="Beletsky A.V."/>
            <person name="Damste J.S."/>
            <person name="Muyzer G."/>
            <person name="Mardanov A.V."/>
            <person name="Ravin N.V."/>
        </authorList>
    </citation>
    <scope>NUCLEOTIDE SEQUENCE [LARGE SCALE GENOMIC DNA]</scope>
    <source>
        <strain evidence="1 2">ACht1</strain>
    </source>
</reference>
<keyword evidence="2" id="KW-1185">Reference proteome</keyword>